<dbReference type="PROSITE" id="PS51257">
    <property type="entry name" value="PROKAR_LIPOPROTEIN"/>
    <property type="match status" value="1"/>
</dbReference>
<dbReference type="InterPro" id="IPR013783">
    <property type="entry name" value="Ig-like_fold"/>
</dbReference>
<evidence type="ECO:0000313" key="1">
    <source>
        <dbReference type="EMBL" id="QSQ28416.1"/>
    </source>
</evidence>
<dbReference type="EMBL" id="CP071090">
    <property type="protein sequence ID" value="QSQ28416.1"/>
    <property type="molecule type" value="Genomic_DNA"/>
</dbReference>
<dbReference type="Gene3D" id="2.60.40.10">
    <property type="entry name" value="Immunoglobulins"/>
    <property type="match status" value="1"/>
</dbReference>
<organism evidence="1 2">
    <name type="scientific">Pyxidicoccus parkwayensis</name>
    <dbReference type="NCBI Taxonomy" id="2813578"/>
    <lineage>
        <taxon>Bacteria</taxon>
        <taxon>Pseudomonadati</taxon>
        <taxon>Myxococcota</taxon>
        <taxon>Myxococcia</taxon>
        <taxon>Myxococcales</taxon>
        <taxon>Cystobacterineae</taxon>
        <taxon>Myxococcaceae</taxon>
        <taxon>Pyxidicoccus</taxon>
    </lineage>
</organism>
<reference evidence="1 2" key="1">
    <citation type="submission" date="2021-02" db="EMBL/GenBank/DDBJ databases">
        <title>De Novo genome assembly of isolated myxobacteria.</title>
        <authorList>
            <person name="Stevens D.C."/>
        </authorList>
    </citation>
    <scope>NUCLEOTIDE SEQUENCE [LARGE SCALE GENOMIC DNA]</scope>
    <source>
        <strain evidence="2">SCPEA02</strain>
    </source>
</reference>
<evidence type="ECO:0000313" key="2">
    <source>
        <dbReference type="Proteomes" id="UP000662747"/>
    </source>
</evidence>
<dbReference type="Proteomes" id="UP000662747">
    <property type="component" value="Chromosome"/>
</dbReference>
<protein>
    <submittedName>
        <fullName evidence="1">Uncharacterized protein</fullName>
    </submittedName>
</protein>
<gene>
    <name evidence="1" type="ORF">JY651_37370</name>
</gene>
<accession>A0ABX7PDB2</accession>
<proteinExistence type="predicted"/>
<keyword evidence="2" id="KW-1185">Reference proteome</keyword>
<name>A0ABX7PDB2_9BACT</name>
<sequence length="130" mass="13757">MLRRGKFMSRLSSGVIVALALGGLGLLGCRVNQPPEVTKGPRPNPLIIEPGGVVTMELEVNDPDGDEMTFDWVQIPAEPAGHFSDPHGRNPTWTAPAVGETKTFNIAVTVSDNEGGGVFGTSPPLLVRVQ</sequence>